<keyword evidence="2" id="KW-0812">Transmembrane</keyword>
<dbReference type="EMBL" id="JACGWL010000005">
    <property type="protein sequence ID" value="KAK4402551.1"/>
    <property type="molecule type" value="Genomic_DNA"/>
</dbReference>
<keyword evidence="2" id="KW-0472">Membrane</keyword>
<dbReference type="GO" id="GO:0016020">
    <property type="term" value="C:membrane"/>
    <property type="evidence" value="ECO:0007669"/>
    <property type="project" value="TreeGrafter"/>
</dbReference>
<keyword evidence="5" id="KW-1185">Reference proteome</keyword>
<evidence type="ECO:0000313" key="4">
    <source>
        <dbReference type="EMBL" id="KAK4402551.1"/>
    </source>
</evidence>
<keyword evidence="2" id="KW-1133">Transmembrane helix</keyword>
<dbReference type="InterPro" id="IPR032816">
    <property type="entry name" value="VTT_dom"/>
</dbReference>
<feature type="region of interest" description="Disordered" evidence="1">
    <location>
        <begin position="253"/>
        <end position="289"/>
    </location>
</feature>
<protein>
    <recommendedName>
        <fullName evidence="3">VTT domain-containing protein</fullName>
    </recommendedName>
</protein>
<name>A0AAE1WZZ8_9LAMI</name>
<reference evidence="4" key="2">
    <citation type="journal article" date="2024" name="Plant">
        <title>Genomic evolution and insights into agronomic trait innovations of Sesamum species.</title>
        <authorList>
            <person name="Miao H."/>
            <person name="Wang L."/>
            <person name="Qu L."/>
            <person name="Liu H."/>
            <person name="Sun Y."/>
            <person name="Le M."/>
            <person name="Wang Q."/>
            <person name="Wei S."/>
            <person name="Zheng Y."/>
            <person name="Lin W."/>
            <person name="Duan Y."/>
            <person name="Cao H."/>
            <person name="Xiong S."/>
            <person name="Wang X."/>
            <person name="Wei L."/>
            <person name="Li C."/>
            <person name="Ma Q."/>
            <person name="Ju M."/>
            <person name="Zhao R."/>
            <person name="Li G."/>
            <person name="Mu C."/>
            <person name="Tian Q."/>
            <person name="Mei H."/>
            <person name="Zhang T."/>
            <person name="Gao T."/>
            <person name="Zhang H."/>
        </authorList>
    </citation>
    <scope>NUCLEOTIDE SEQUENCE</scope>
    <source>
        <strain evidence="4">K16</strain>
    </source>
</reference>
<evidence type="ECO:0000313" key="5">
    <source>
        <dbReference type="Proteomes" id="UP001289374"/>
    </source>
</evidence>
<evidence type="ECO:0000256" key="1">
    <source>
        <dbReference type="SAM" id="MobiDB-lite"/>
    </source>
</evidence>
<feature type="transmembrane region" description="Helical" evidence="2">
    <location>
        <begin position="226"/>
        <end position="244"/>
    </location>
</feature>
<comment type="caution">
    <text evidence="4">The sequence shown here is derived from an EMBL/GenBank/DDBJ whole genome shotgun (WGS) entry which is preliminary data.</text>
</comment>
<dbReference type="Pfam" id="PF09335">
    <property type="entry name" value="VTT_dom"/>
    <property type="match status" value="1"/>
</dbReference>
<evidence type="ECO:0000259" key="3">
    <source>
        <dbReference type="Pfam" id="PF09335"/>
    </source>
</evidence>
<dbReference type="PANTHER" id="PTHR47699:SF1">
    <property type="entry name" value="SNARE ASSOCIATED GOLGI PROTEIN FAMILY"/>
    <property type="match status" value="1"/>
</dbReference>
<sequence length="289" mass="31822">MGMAGSRWAATVAVVALAGAVIMRNQLGKQLGWDKGKNSDVMQWLRGMSDRLGFWAIPAYVAVHTVTLALCLPYAVFFEAGASLLFGFLPALLCVFSAKEMITYNFYLNLRFRTYTNSYREFKVIGRLVFRSSGSAAQWVQKNKYFHLLSRGVERDGWKFVLLARFSPVPSYVINYALAATNVGFLVDFLLPTVVGCLPMILQNTSIGSLASAAVASASGSQRSQVWSYVFPLLGISSSILISLRIKKYSTDLASSDDSSNGLIDEPIDAKQPTQRLSNGKRNKGRKKN</sequence>
<proteinExistence type="predicted"/>
<evidence type="ECO:0000256" key="2">
    <source>
        <dbReference type="SAM" id="Phobius"/>
    </source>
</evidence>
<feature type="domain" description="VTT" evidence="3">
    <location>
        <begin position="125"/>
        <end position="209"/>
    </location>
</feature>
<organism evidence="4 5">
    <name type="scientific">Sesamum angolense</name>
    <dbReference type="NCBI Taxonomy" id="2727404"/>
    <lineage>
        <taxon>Eukaryota</taxon>
        <taxon>Viridiplantae</taxon>
        <taxon>Streptophyta</taxon>
        <taxon>Embryophyta</taxon>
        <taxon>Tracheophyta</taxon>
        <taxon>Spermatophyta</taxon>
        <taxon>Magnoliopsida</taxon>
        <taxon>eudicotyledons</taxon>
        <taxon>Gunneridae</taxon>
        <taxon>Pentapetalae</taxon>
        <taxon>asterids</taxon>
        <taxon>lamiids</taxon>
        <taxon>Lamiales</taxon>
        <taxon>Pedaliaceae</taxon>
        <taxon>Sesamum</taxon>
    </lineage>
</organism>
<feature type="transmembrane region" description="Helical" evidence="2">
    <location>
        <begin position="173"/>
        <end position="194"/>
    </location>
</feature>
<dbReference type="Proteomes" id="UP001289374">
    <property type="component" value="Unassembled WGS sequence"/>
</dbReference>
<feature type="compositionally biased region" description="Basic residues" evidence="1">
    <location>
        <begin position="279"/>
        <end position="289"/>
    </location>
</feature>
<gene>
    <name evidence="4" type="ORF">Sango_0995800</name>
</gene>
<reference evidence="4" key="1">
    <citation type="submission" date="2020-06" db="EMBL/GenBank/DDBJ databases">
        <authorList>
            <person name="Li T."/>
            <person name="Hu X."/>
            <person name="Zhang T."/>
            <person name="Song X."/>
            <person name="Zhang H."/>
            <person name="Dai N."/>
            <person name="Sheng W."/>
            <person name="Hou X."/>
            <person name="Wei L."/>
        </authorList>
    </citation>
    <scope>NUCLEOTIDE SEQUENCE</scope>
    <source>
        <strain evidence="4">K16</strain>
        <tissue evidence="4">Leaf</tissue>
    </source>
</reference>
<feature type="transmembrane region" description="Helical" evidence="2">
    <location>
        <begin position="84"/>
        <end position="107"/>
    </location>
</feature>
<accession>A0AAE1WZZ8</accession>
<dbReference type="AlphaFoldDB" id="A0AAE1WZZ8"/>
<feature type="compositionally biased region" description="Polar residues" evidence="1">
    <location>
        <begin position="253"/>
        <end position="262"/>
    </location>
</feature>
<dbReference type="PANTHER" id="PTHR47699">
    <property type="entry name" value="SNARE ASSOCIATED GOLGI PROTEIN FAMILY"/>
    <property type="match status" value="1"/>
</dbReference>
<feature type="transmembrane region" description="Helical" evidence="2">
    <location>
        <begin position="52"/>
        <end position="77"/>
    </location>
</feature>